<keyword evidence="2" id="KW-1185">Reference proteome</keyword>
<gene>
    <name evidence="1" type="ORF">NAV_LOCUS4074</name>
</gene>
<accession>A0A498SCF1</accession>
<proteinExistence type="predicted"/>
<evidence type="ECO:0000313" key="1">
    <source>
        <dbReference type="EMBL" id="VBB29269.1"/>
    </source>
</evidence>
<dbReference type="EMBL" id="UPTC01000574">
    <property type="protein sequence ID" value="VBB29269.1"/>
    <property type="molecule type" value="Genomic_DNA"/>
</dbReference>
<name>A0A498SCF1_ACAVI</name>
<dbReference type="Proteomes" id="UP000276991">
    <property type="component" value="Unassembled WGS sequence"/>
</dbReference>
<organism evidence="1 2">
    <name type="scientific">Acanthocheilonema viteae</name>
    <name type="common">Filarial nematode worm</name>
    <name type="synonym">Dipetalonema viteae</name>
    <dbReference type="NCBI Taxonomy" id="6277"/>
    <lineage>
        <taxon>Eukaryota</taxon>
        <taxon>Metazoa</taxon>
        <taxon>Ecdysozoa</taxon>
        <taxon>Nematoda</taxon>
        <taxon>Chromadorea</taxon>
        <taxon>Rhabditida</taxon>
        <taxon>Spirurina</taxon>
        <taxon>Spiruromorpha</taxon>
        <taxon>Filarioidea</taxon>
        <taxon>Onchocercidae</taxon>
        <taxon>Acanthocheilonema</taxon>
    </lineage>
</organism>
<reference evidence="1 2" key="1">
    <citation type="submission" date="2018-08" db="EMBL/GenBank/DDBJ databases">
        <authorList>
            <person name="Laetsch R D."/>
            <person name="Stevens L."/>
            <person name="Kumar S."/>
            <person name="Blaxter L. M."/>
        </authorList>
    </citation>
    <scope>NUCLEOTIDE SEQUENCE [LARGE SCALE GENOMIC DNA]</scope>
</reference>
<dbReference type="AlphaFoldDB" id="A0A498SCF1"/>
<sequence length="181" mass="20461">MSDDIKLTDVECWMTFSTATDDASSLSLKSQKQSKMVDSLTLLVTAINSLGGHTVISPITVVSEVTTAEERSCQKYLSDEQLERIVHREESFISNFLDRFGAVKRFAWNSRRPNIIVALCLLLKLQSDLQWTDHRLHKRAILELVYRVSSEMDSTKCIDSAKLPSHHLTVLGHSSLQLRSI</sequence>
<protein>
    <submittedName>
        <fullName evidence="1">Uncharacterized protein</fullName>
    </submittedName>
</protein>
<evidence type="ECO:0000313" key="2">
    <source>
        <dbReference type="Proteomes" id="UP000276991"/>
    </source>
</evidence>